<comment type="caution">
    <text evidence="10">The sequence shown here is derived from an EMBL/GenBank/DDBJ whole genome shotgun (WGS) entry which is preliminary data.</text>
</comment>
<accession>A0A9N8DDL7</accession>
<dbReference type="OrthoDB" id="1077582at2759"/>
<dbReference type="Proteomes" id="UP001153069">
    <property type="component" value="Unassembled WGS sequence"/>
</dbReference>
<feature type="transmembrane region" description="Helical" evidence="8">
    <location>
        <begin position="137"/>
        <end position="156"/>
    </location>
</feature>
<feature type="transmembrane region" description="Helical" evidence="8">
    <location>
        <begin position="7"/>
        <end position="28"/>
    </location>
</feature>
<evidence type="ECO:0000256" key="6">
    <source>
        <dbReference type="ARBA" id="ARBA00022989"/>
    </source>
</evidence>
<keyword evidence="5 8" id="KW-0812">Transmembrane</keyword>
<evidence type="ECO:0000259" key="9">
    <source>
        <dbReference type="Pfam" id="PF13813"/>
    </source>
</evidence>
<proteinExistence type="inferred from homology"/>
<feature type="transmembrane region" description="Helical" evidence="8">
    <location>
        <begin position="304"/>
        <end position="325"/>
    </location>
</feature>
<dbReference type="InterPro" id="IPR044851">
    <property type="entry name" value="Wax_synthase"/>
</dbReference>
<feature type="domain" description="Wax synthase" evidence="9">
    <location>
        <begin position="221"/>
        <end position="310"/>
    </location>
</feature>
<feature type="transmembrane region" description="Helical" evidence="8">
    <location>
        <begin position="274"/>
        <end position="292"/>
    </location>
</feature>
<organism evidence="10 11">
    <name type="scientific">Seminavis robusta</name>
    <dbReference type="NCBI Taxonomy" id="568900"/>
    <lineage>
        <taxon>Eukaryota</taxon>
        <taxon>Sar</taxon>
        <taxon>Stramenopiles</taxon>
        <taxon>Ochrophyta</taxon>
        <taxon>Bacillariophyta</taxon>
        <taxon>Bacillariophyceae</taxon>
        <taxon>Bacillariophycidae</taxon>
        <taxon>Naviculales</taxon>
        <taxon>Naviculaceae</taxon>
        <taxon>Seminavis</taxon>
    </lineage>
</organism>
<evidence type="ECO:0000256" key="2">
    <source>
        <dbReference type="ARBA" id="ARBA00005179"/>
    </source>
</evidence>
<reference evidence="10" key="1">
    <citation type="submission" date="2020-06" db="EMBL/GenBank/DDBJ databases">
        <authorList>
            <consortium name="Plant Systems Biology data submission"/>
        </authorList>
    </citation>
    <scope>NUCLEOTIDE SEQUENCE</scope>
    <source>
        <strain evidence="10">D6</strain>
    </source>
</reference>
<evidence type="ECO:0000313" key="11">
    <source>
        <dbReference type="Proteomes" id="UP001153069"/>
    </source>
</evidence>
<keyword evidence="6 8" id="KW-1133">Transmembrane helix</keyword>
<dbReference type="GO" id="GO:0006629">
    <property type="term" value="P:lipid metabolic process"/>
    <property type="evidence" value="ECO:0007669"/>
    <property type="project" value="InterPro"/>
</dbReference>
<evidence type="ECO:0000256" key="7">
    <source>
        <dbReference type="ARBA" id="ARBA00023136"/>
    </source>
</evidence>
<comment type="similarity">
    <text evidence="3">Belongs to the wax synthase family.</text>
</comment>
<dbReference type="GO" id="GO:0008374">
    <property type="term" value="F:O-acyltransferase activity"/>
    <property type="evidence" value="ECO:0007669"/>
    <property type="project" value="InterPro"/>
</dbReference>
<evidence type="ECO:0000256" key="5">
    <source>
        <dbReference type="ARBA" id="ARBA00022692"/>
    </source>
</evidence>
<gene>
    <name evidence="10" type="ORF">SEMRO_46_G027300.1</name>
</gene>
<feature type="transmembrane region" description="Helical" evidence="8">
    <location>
        <begin position="34"/>
        <end position="51"/>
    </location>
</feature>
<dbReference type="Pfam" id="PF13813">
    <property type="entry name" value="MBOAT_2"/>
    <property type="match status" value="1"/>
</dbReference>
<dbReference type="AlphaFoldDB" id="A0A9N8DDL7"/>
<evidence type="ECO:0000256" key="4">
    <source>
        <dbReference type="ARBA" id="ARBA00022679"/>
    </source>
</evidence>
<feature type="transmembrane region" description="Helical" evidence="8">
    <location>
        <begin position="189"/>
        <end position="210"/>
    </location>
</feature>
<dbReference type="InterPro" id="IPR032805">
    <property type="entry name" value="Wax_synthase_dom"/>
</dbReference>
<comment type="pathway">
    <text evidence="2">Secondary metabolite biosynthesis.</text>
</comment>
<protein>
    <recommendedName>
        <fullName evidence="9">Wax synthase domain-containing protein</fullName>
    </recommendedName>
</protein>
<sequence>MMTTAVDADVVVSIIGAVSTVCAAFALAPTTKDAVLFSTCFWLPLLGLQWIRQRRPWMAASVNAVGFLLIWQIPDRHVWRPFATAMTFFATTRAYDYAIHYPHLSAARHYAGTIMKLNTTQPRKHVLRMADCFPFETILDLLVTIMIVAVCVMVGIPQCQEWQSPEYPTTVGLQLPHYWRDWIVMHIRCGLIGIAFGYGIHLLQFLYGLWYAPFRIIHTQAVMNHPLLATSLTEFWSYRWNRLFHGFLKRNIYTPLLLHNNNKHYCNNNNNNKAMAVIGTFAFSGLCHVLVLEGGVERSMRANLGCMAFFLCQALLILVEQRIFFTNNNNNNNNQPKTQQPQSTASMIANRLFTYVSLLATAPLLIEPSLRTTTHPS</sequence>
<name>A0A9N8DDL7_9STRA</name>
<comment type="subcellular location">
    <subcellularLocation>
        <location evidence="1">Membrane</location>
        <topology evidence="1">Multi-pass membrane protein</topology>
    </subcellularLocation>
</comment>
<evidence type="ECO:0000256" key="3">
    <source>
        <dbReference type="ARBA" id="ARBA00007282"/>
    </source>
</evidence>
<dbReference type="PANTHER" id="PTHR31595:SF57">
    <property type="entry name" value="OS04G0481900 PROTEIN"/>
    <property type="match status" value="1"/>
</dbReference>
<dbReference type="PANTHER" id="PTHR31595">
    <property type="entry name" value="LONG-CHAIN-ALCOHOL O-FATTY-ACYLTRANSFERASE 3-RELATED"/>
    <property type="match status" value="1"/>
</dbReference>
<evidence type="ECO:0000256" key="8">
    <source>
        <dbReference type="SAM" id="Phobius"/>
    </source>
</evidence>
<evidence type="ECO:0000313" key="10">
    <source>
        <dbReference type="EMBL" id="CAB9498809.1"/>
    </source>
</evidence>
<dbReference type="GO" id="GO:0016020">
    <property type="term" value="C:membrane"/>
    <property type="evidence" value="ECO:0007669"/>
    <property type="project" value="UniProtKB-SubCell"/>
</dbReference>
<keyword evidence="11" id="KW-1185">Reference proteome</keyword>
<keyword evidence="4" id="KW-0808">Transferase</keyword>
<evidence type="ECO:0000256" key="1">
    <source>
        <dbReference type="ARBA" id="ARBA00004141"/>
    </source>
</evidence>
<dbReference type="EMBL" id="CAICTM010000046">
    <property type="protein sequence ID" value="CAB9498809.1"/>
    <property type="molecule type" value="Genomic_DNA"/>
</dbReference>
<keyword evidence="7 8" id="KW-0472">Membrane</keyword>